<feature type="non-terminal residue" evidence="1">
    <location>
        <position position="130"/>
    </location>
</feature>
<reference evidence="1 2" key="1">
    <citation type="submission" date="2018-06" db="EMBL/GenBank/DDBJ databases">
        <title>Comparative genomics reveals the genomic features of Rhizophagus irregularis, R. cerebriforme, R. diaphanum and Gigaspora rosea, and their symbiotic lifestyle signature.</title>
        <authorList>
            <person name="Morin E."/>
            <person name="San Clemente H."/>
            <person name="Chen E.C.H."/>
            <person name="De La Providencia I."/>
            <person name="Hainaut M."/>
            <person name="Kuo A."/>
            <person name="Kohler A."/>
            <person name="Murat C."/>
            <person name="Tang N."/>
            <person name="Roy S."/>
            <person name="Loubradou J."/>
            <person name="Henrissat B."/>
            <person name="Grigoriev I.V."/>
            <person name="Corradi N."/>
            <person name="Roux C."/>
            <person name="Martin F.M."/>
        </authorList>
    </citation>
    <scope>NUCLEOTIDE SEQUENCE [LARGE SCALE GENOMIC DNA]</scope>
    <source>
        <strain evidence="1 2">DAOM 227022</strain>
    </source>
</reference>
<dbReference type="Gene3D" id="3.40.50.300">
    <property type="entry name" value="P-loop containing nucleotide triphosphate hydrolases"/>
    <property type="match status" value="1"/>
</dbReference>
<evidence type="ECO:0000313" key="2">
    <source>
        <dbReference type="Proteomes" id="UP000265703"/>
    </source>
</evidence>
<proteinExistence type="predicted"/>
<dbReference type="AlphaFoldDB" id="A0A397S989"/>
<name>A0A397S989_9GLOM</name>
<gene>
    <name evidence="1" type="ORF">C1645_842136</name>
</gene>
<accession>A0A397S989</accession>
<sequence>MYLPTTFLAIGSTGLGKSTFGQLLCDVPTTVNSGASSTACEATLYENNAFRYIDTPGFNDSEGTTDEETFHQILRLLQKHSKNGVFEIHKILWFCAENERKATNLQKEATYIQRLVEYVEEEDSANLWKN</sequence>
<dbReference type="Proteomes" id="UP000265703">
    <property type="component" value="Unassembled WGS sequence"/>
</dbReference>
<dbReference type="InterPro" id="IPR027417">
    <property type="entry name" value="P-loop_NTPase"/>
</dbReference>
<keyword evidence="2" id="KW-1185">Reference proteome</keyword>
<comment type="caution">
    <text evidence="1">The sequence shown here is derived from an EMBL/GenBank/DDBJ whole genome shotgun (WGS) entry which is preliminary data.</text>
</comment>
<evidence type="ECO:0008006" key="3">
    <source>
        <dbReference type="Google" id="ProtNLM"/>
    </source>
</evidence>
<organism evidence="1 2">
    <name type="scientific">Glomus cerebriforme</name>
    <dbReference type="NCBI Taxonomy" id="658196"/>
    <lineage>
        <taxon>Eukaryota</taxon>
        <taxon>Fungi</taxon>
        <taxon>Fungi incertae sedis</taxon>
        <taxon>Mucoromycota</taxon>
        <taxon>Glomeromycotina</taxon>
        <taxon>Glomeromycetes</taxon>
        <taxon>Glomerales</taxon>
        <taxon>Glomeraceae</taxon>
        <taxon>Glomus</taxon>
    </lineage>
</organism>
<dbReference type="OrthoDB" id="2313066at2759"/>
<dbReference type="SUPFAM" id="SSF52540">
    <property type="entry name" value="P-loop containing nucleoside triphosphate hydrolases"/>
    <property type="match status" value="1"/>
</dbReference>
<protein>
    <recommendedName>
        <fullName evidence="3">G domain-containing protein</fullName>
    </recommendedName>
</protein>
<evidence type="ECO:0000313" key="1">
    <source>
        <dbReference type="EMBL" id="RIA78884.1"/>
    </source>
</evidence>
<dbReference type="EMBL" id="QKYT01001887">
    <property type="protein sequence ID" value="RIA78884.1"/>
    <property type="molecule type" value="Genomic_DNA"/>
</dbReference>